<keyword evidence="2" id="KW-1185">Reference proteome</keyword>
<dbReference type="AlphaFoldDB" id="A0A6C2U2I3"/>
<dbReference type="InterPro" id="IPR011044">
    <property type="entry name" value="Quino_amine_DH_bsu"/>
</dbReference>
<dbReference type="PANTHER" id="PTHR35340:SF5">
    <property type="entry name" value="ASST-DOMAIN-CONTAINING PROTEIN"/>
    <property type="match status" value="1"/>
</dbReference>
<dbReference type="SUPFAM" id="SSF50969">
    <property type="entry name" value="YVTN repeat-like/Quinoprotein amine dehydrogenase"/>
    <property type="match status" value="1"/>
</dbReference>
<evidence type="ECO:0000313" key="1">
    <source>
        <dbReference type="EMBL" id="VGO13864.1"/>
    </source>
</evidence>
<dbReference type="Pfam" id="PF22701">
    <property type="entry name" value="Mala_s_1-like"/>
    <property type="match status" value="1"/>
</dbReference>
<dbReference type="Gene3D" id="2.120.10.30">
    <property type="entry name" value="TolB, C-terminal domain"/>
    <property type="match status" value="1"/>
</dbReference>
<dbReference type="Gene3D" id="2.130.10.10">
    <property type="entry name" value="YVTN repeat-like/Quinoprotein amine dehydrogenase"/>
    <property type="match status" value="1"/>
</dbReference>
<evidence type="ECO:0000313" key="2">
    <source>
        <dbReference type="Proteomes" id="UP000366872"/>
    </source>
</evidence>
<dbReference type="InterPro" id="IPR011042">
    <property type="entry name" value="6-blade_b-propeller_TolB-like"/>
</dbReference>
<dbReference type="Proteomes" id="UP000366872">
    <property type="component" value="Unassembled WGS sequence"/>
</dbReference>
<name>A0A6C2U2I3_PONDE</name>
<dbReference type="EMBL" id="CAAHFG010000001">
    <property type="protein sequence ID" value="VGO13864.1"/>
    <property type="molecule type" value="Genomic_DNA"/>
</dbReference>
<protein>
    <recommendedName>
        <fullName evidence="3">Outer membrane protein assembly factor BamB</fullName>
    </recommendedName>
</protein>
<gene>
    <name evidence="1" type="ORF">PDESU_02421</name>
</gene>
<dbReference type="PANTHER" id="PTHR35340">
    <property type="entry name" value="PQQ ENZYME REPEAT PROTEIN-RELATED"/>
    <property type="match status" value="1"/>
</dbReference>
<dbReference type="RefSeq" id="WP_136079400.1">
    <property type="nucleotide sequence ID" value="NZ_CAAHFG010000001.1"/>
</dbReference>
<organism evidence="1 2">
    <name type="scientific">Pontiella desulfatans</name>
    <dbReference type="NCBI Taxonomy" id="2750659"/>
    <lineage>
        <taxon>Bacteria</taxon>
        <taxon>Pseudomonadati</taxon>
        <taxon>Kiritimatiellota</taxon>
        <taxon>Kiritimatiellia</taxon>
        <taxon>Kiritimatiellales</taxon>
        <taxon>Pontiellaceae</taxon>
        <taxon>Pontiella</taxon>
    </lineage>
</organism>
<reference evidence="1 2" key="1">
    <citation type="submission" date="2019-04" db="EMBL/GenBank/DDBJ databases">
        <authorList>
            <person name="Van Vliet M D."/>
        </authorList>
    </citation>
    <scope>NUCLEOTIDE SEQUENCE [LARGE SCALE GENOMIC DNA]</scope>
    <source>
        <strain evidence="1 2">F1</strain>
    </source>
</reference>
<evidence type="ECO:0008006" key="3">
    <source>
        <dbReference type="Google" id="ProtNLM"/>
    </source>
</evidence>
<dbReference type="InterPro" id="IPR015943">
    <property type="entry name" value="WD40/YVTN_repeat-like_dom_sf"/>
</dbReference>
<dbReference type="InterPro" id="IPR054550">
    <property type="entry name" value="Mala_s_1-like"/>
</dbReference>
<accession>A0A6C2U2I3</accession>
<dbReference type="InterPro" id="IPR053143">
    <property type="entry name" value="Arylsulfate_ST"/>
</dbReference>
<proteinExistence type="predicted"/>
<sequence length="322" mass="34841">MNRKWLAGVLAAVAAAAFGGVDWKSDPVQSGKGHRFAVADYSGHKVCIVGTDGKVEWEYPTGTVNDIWMLPNGNLLFNTGTGVQEVTPEKEVVFEYKSKGEVYACQRLPNGNTFIGECSDGNLIEVDPSGKIVKKIELLAHLPEPAAGKGKKKPKGKGGHAFMRNARKLPNGNYLVALYGGKKVVEYDPDGTVLREIPASGCPHSAVRLPNGNTLIACGDKDTKNKVMEVDPAGKVVWKLDQDELPGITLYFATGLQRLPNGNTVLTNWLGHGKARKSAHIIEVTPEKQVVWTYQDFDALVTASSIQLLDVPGDAVQGEIWH</sequence>